<dbReference type="PROSITE" id="PS50011">
    <property type="entry name" value="PROTEIN_KINASE_DOM"/>
    <property type="match status" value="1"/>
</dbReference>
<dbReference type="SUPFAM" id="SSF52058">
    <property type="entry name" value="L domain-like"/>
    <property type="match status" value="1"/>
</dbReference>
<dbReference type="Pfam" id="PF00069">
    <property type="entry name" value="Pkinase"/>
    <property type="match status" value="1"/>
</dbReference>
<feature type="binding site" evidence="18">
    <location>
        <position position="246"/>
    </location>
    <ligand>
        <name>ATP</name>
        <dbReference type="ChEBI" id="CHEBI:30616"/>
    </ligand>
</feature>
<protein>
    <recommendedName>
        <fullName evidence="2">non-specific serine/threonine protein kinase</fullName>
        <ecNumber evidence="2">2.7.11.1</ecNumber>
    </recommendedName>
</protein>
<evidence type="ECO:0000256" key="2">
    <source>
        <dbReference type="ARBA" id="ARBA00012513"/>
    </source>
</evidence>
<evidence type="ECO:0000256" key="5">
    <source>
        <dbReference type="ARBA" id="ARBA00022679"/>
    </source>
</evidence>
<dbReference type="FunFam" id="1.10.510.10:FF:000479">
    <property type="entry name" value="Leucine-rich repeat receptor-like protein kinase"/>
    <property type="match status" value="1"/>
</dbReference>
<comment type="catalytic activity">
    <reaction evidence="17">
        <text>L-seryl-[protein] + ATP = O-phospho-L-seryl-[protein] + ADP + H(+)</text>
        <dbReference type="Rhea" id="RHEA:17989"/>
        <dbReference type="Rhea" id="RHEA-COMP:9863"/>
        <dbReference type="Rhea" id="RHEA-COMP:11604"/>
        <dbReference type="ChEBI" id="CHEBI:15378"/>
        <dbReference type="ChEBI" id="CHEBI:29999"/>
        <dbReference type="ChEBI" id="CHEBI:30616"/>
        <dbReference type="ChEBI" id="CHEBI:83421"/>
        <dbReference type="ChEBI" id="CHEBI:456216"/>
        <dbReference type="EC" id="2.7.11.1"/>
    </reaction>
</comment>
<keyword evidence="11 18" id="KW-0067">ATP-binding</keyword>
<keyword evidence="6" id="KW-0812">Transmembrane</keyword>
<evidence type="ECO:0000256" key="18">
    <source>
        <dbReference type="PROSITE-ProRule" id="PRU10141"/>
    </source>
</evidence>
<dbReference type="Gene3D" id="1.10.510.10">
    <property type="entry name" value="Transferase(Phosphotransferase) domain 1"/>
    <property type="match status" value="1"/>
</dbReference>
<gene>
    <name evidence="20" type="ORF">F8388_023132</name>
</gene>
<evidence type="ECO:0000256" key="7">
    <source>
        <dbReference type="ARBA" id="ARBA00022729"/>
    </source>
</evidence>
<name>A0A7J6FPP6_CANSA</name>
<dbReference type="PROSITE" id="PS00107">
    <property type="entry name" value="PROTEIN_KINASE_ATP"/>
    <property type="match status" value="1"/>
</dbReference>
<keyword evidence="4" id="KW-0433">Leucine-rich repeat</keyword>
<evidence type="ECO:0000256" key="14">
    <source>
        <dbReference type="ARBA" id="ARBA00023170"/>
    </source>
</evidence>
<keyword evidence="7" id="KW-0732">Signal</keyword>
<proteinExistence type="predicted"/>
<evidence type="ECO:0000256" key="6">
    <source>
        <dbReference type="ARBA" id="ARBA00022692"/>
    </source>
</evidence>
<dbReference type="InterPro" id="IPR003591">
    <property type="entry name" value="Leu-rich_rpt_typical-subtyp"/>
</dbReference>
<dbReference type="SMART" id="SM00369">
    <property type="entry name" value="LRR_TYP"/>
    <property type="match status" value="3"/>
</dbReference>
<keyword evidence="15" id="KW-0325">Glycoprotein</keyword>
<dbReference type="PROSITE" id="PS00109">
    <property type="entry name" value="PROTEIN_KINASE_TYR"/>
    <property type="match status" value="1"/>
</dbReference>
<dbReference type="Pfam" id="PF00560">
    <property type="entry name" value="LRR_1"/>
    <property type="match status" value="3"/>
</dbReference>
<keyword evidence="12" id="KW-1133">Transmembrane helix</keyword>
<dbReference type="EMBL" id="JAATIP010000108">
    <property type="protein sequence ID" value="KAF4371819.1"/>
    <property type="molecule type" value="Genomic_DNA"/>
</dbReference>
<evidence type="ECO:0000256" key="12">
    <source>
        <dbReference type="ARBA" id="ARBA00022989"/>
    </source>
</evidence>
<dbReference type="Gene3D" id="3.80.10.10">
    <property type="entry name" value="Ribonuclease Inhibitor"/>
    <property type="match status" value="2"/>
</dbReference>
<evidence type="ECO:0000256" key="11">
    <source>
        <dbReference type="ARBA" id="ARBA00022840"/>
    </source>
</evidence>
<dbReference type="InterPro" id="IPR011009">
    <property type="entry name" value="Kinase-like_dom_sf"/>
</dbReference>
<dbReference type="Gene3D" id="3.30.200.20">
    <property type="entry name" value="Phosphorylase Kinase, domain 1"/>
    <property type="match status" value="1"/>
</dbReference>
<evidence type="ECO:0000313" key="20">
    <source>
        <dbReference type="EMBL" id="KAF4371819.1"/>
    </source>
</evidence>
<evidence type="ECO:0000256" key="4">
    <source>
        <dbReference type="ARBA" id="ARBA00022614"/>
    </source>
</evidence>
<dbReference type="AlphaFoldDB" id="A0A7J6FPP6"/>
<evidence type="ECO:0000256" key="3">
    <source>
        <dbReference type="ARBA" id="ARBA00022527"/>
    </source>
</evidence>
<reference evidence="20 21" key="1">
    <citation type="journal article" date="2020" name="bioRxiv">
        <title>Sequence and annotation of 42 cannabis genomes reveals extensive copy number variation in cannabinoid synthesis and pathogen resistance genes.</title>
        <authorList>
            <person name="Mckernan K.J."/>
            <person name="Helbert Y."/>
            <person name="Kane L.T."/>
            <person name="Ebling H."/>
            <person name="Zhang L."/>
            <person name="Liu B."/>
            <person name="Eaton Z."/>
            <person name="Mclaughlin S."/>
            <person name="Kingan S."/>
            <person name="Baybayan P."/>
            <person name="Concepcion G."/>
            <person name="Jordan M."/>
            <person name="Riva A."/>
            <person name="Barbazuk W."/>
            <person name="Harkins T."/>
        </authorList>
    </citation>
    <scope>NUCLEOTIDE SEQUENCE [LARGE SCALE GENOMIC DNA]</scope>
    <source>
        <strain evidence="21">cv. Jamaican Lion 4</strain>
        <tissue evidence="20">Leaf</tissue>
    </source>
</reference>
<keyword evidence="5" id="KW-0808">Transferase</keyword>
<dbReference type="GO" id="GO:0016020">
    <property type="term" value="C:membrane"/>
    <property type="evidence" value="ECO:0007669"/>
    <property type="project" value="UniProtKB-SubCell"/>
</dbReference>
<dbReference type="InterPro" id="IPR051420">
    <property type="entry name" value="Ser_Thr_Kinases_DiverseReg"/>
</dbReference>
<comment type="catalytic activity">
    <reaction evidence="16">
        <text>L-threonyl-[protein] + ATP = O-phospho-L-threonyl-[protein] + ADP + H(+)</text>
        <dbReference type="Rhea" id="RHEA:46608"/>
        <dbReference type="Rhea" id="RHEA-COMP:11060"/>
        <dbReference type="Rhea" id="RHEA-COMP:11605"/>
        <dbReference type="ChEBI" id="CHEBI:15378"/>
        <dbReference type="ChEBI" id="CHEBI:30013"/>
        <dbReference type="ChEBI" id="CHEBI:30616"/>
        <dbReference type="ChEBI" id="CHEBI:61977"/>
        <dbReference type="ChEBI" id="CHEBI:456216"/>
        <dbReference type="EC" id="2.7.11.1"/>
    </reaction>
</comment>
<evidence type="ECO:0000256" key="15">
    <source>
        <dbReference type="ARBA" id="ARBA00023180"/>
    </source>
</evidence>
<keyword evidence="13" id="KW-0472">Membrane</keyword>
<sequence>MPPKFQLRDKFVKFNFSAFPNLVRLQLVGHGLIDNIPSNQISTLRKLTYLDLSFNEINGSIPEGIWNSKKIGYLKSLEQLNLSDNKLRGSIPSNIGLLTNLKISVPCIEPNKWLYSFRTEKFEQTRTFVPCELNQLTQLEYLNLSSNQLSGEVPLEIGTLSRLKVLDLSVLLGYLVFKIWEANIIRDSRKEKHGDLFNIWNYDGRIAFKDVIKATESFDNKYCIGSGKFGSVYKARLPNGRIVALKKLHSFEAEEPEFVKSFKNEVKLELDTFSRQRIRFHLLRDDSRTMQLDWSKRISIIEGIAHALSYIHHDCSPPIVHRDITTSNILLDQEMKASVSDFGIARLLNPNSSNQTVLAGTFGYVAPEYAYTTTLSEKGDVYSFGVVALETIMGRHPTEIISLILSRTLLSSNTPIIMIKDVLDSRLSPPNGNHILASNIVLVATIALACLCSEPKSRPTMMNVCRWLLLPGTPLLRHPFHSISLQQLFNQEIYKIDDYKR</sequence>
<dbReference type="SUPFAM" id="SSF56112">
    <property type="entry name" value="Protein kinase-like (PK-like)"/>
    <property type="match status" value="1"/>
</dbReference>
<dbReference type="GO" id="GO:0005524">
    <property type="term" value="F:ATP binding"/>
    <property type="evidence" value="ECO:0007669"/>
    <property type="project" value="UniProtKB-UniRule"/>
</dbReference>
<evidence type="ECO:0000256" key="8">
    <source>
        <dbReference type="ARBA" id="ARBA00022737"/>
    </source>
</evidence>
<accession>A0A7J6FPP6</accession>
<evidence type="ECO:0000256" key="13">
    <source>
        <dbReference type="ARBA" id="ARBA00023136"/>
    </source>
</evidence>
<dbReference type="PRINTS" id="PR00019">
    <property type="entry name" value="LEURICHRPT"/>
</dbReference>
<keyword evidence="10" id="KW-0418">Kinase</keyword>
<dbReference type="EC" id="2.7.11.1" evidence="2"/>
<dbReference type="PANTHER" id="PTHR48005:SF16">
    <property type="entry name" value="MDIS1-INTERACTING RECEPTOR LIKE KINASE 2-LIKE ISOFORM X1"/>
    <property type="match status" value="1"/>
</dbReference>
<evidence type="ECO:0000256" key="17">
    <source>
        <dbReference type="ARBA" id="ARBA00048679"/>
    </source>
</evidence>
<evidence type="ECO:0000256" key="9">
    <source>
        <dbReference type="ARBA" id="ARBA00022741"/>
    </source>
</evidence>
<keyword evidence="8" id="KW-0677">Repeat</keyword>
<evidence type="ECO:0000313" key="21">
    <source>
        <dbReference type="Proteomes" id="UP000525078"/>
    </source>
</evidence>
<evidence type="ECO:0000256" key="16">
    <source>
        <dbReference type="ARBA" id="ARBA00047899"/>
    </source>
</evidence>
<dbReference type="InterPro" id="IPR017441">
    <property type="entry name" value="Protein_kinase_ATP_BS"/>
</dbReference>
<dbReference type="PANTHER" id="PTHR48005">
    <property type="entry name" value="LEUCINE RICH REPEAT KINASE 2"/>
    <property type="match status" value="1"/>
</dbReference>
<evidence type="ECO:0000259" key="19">
    <source>
        <dbReference type="PROSITE" id="PS50011"/>
    </source>
</evidence>
<keyword evidence="3" id="KW-0723">Serine/threonine-protein kinase</keyword>
<comment type="caution">
    <text evidence="20">The sequence shown here is derived from an EMBL/GenBank/DDBJ whole genome shotgun (WGS) entry which is preliminary data.</text>
</comment>
<dbReference type="GO" id="GO:0004674">
    <property type="term" value="F:protein serine/threonine kinase activity"/>
    <property type="evidence" value="ECO:0007669"/>
    <property type="project" value="UniProtKB-KW"/>
</dbReference>
<feature type="domain" description="Protein kinase" evidence="19">
    <location>
        <begin position="218"/>
        <end position="481"/>
    </location>
</feature>
<evidence type="ECO:0000256" key="1">
    <source>
        <dbReference type="ARBA" id="ARBA00004167"/>
    </source>
</evidence>
<evidence type="ECO:0000256" key="10">
    <source>
        <dbReference type="ARBA" id="ARBA00022777"/>
    </source>
</evidence>
<dbReference type="PROSITE" id="PS51450">
    <property type="entry name" value="LRR"/>
    <property type="match status" value="1"/>
</dbReference>
<organism evidence="20 21">
    <name type="scientific">Cannabis sativa</name>
    <name type="common">Hemp</name>
    <name type="synonym">Marijuana</name>
    <dbReference type="NCBI Taxonomy" id="3483"/>
    <lineage>
        <taxon>Eukaryota</taxon>
        <taxon>Viridiplantae</taxon>
        <taxon>Streptophyta</taxon>
        <taxon>Embryophyta</taxon>
        <taxon>Tracheophyta</taxon>
        <taxon>Spermatophyta</taxon>
        <taxon>Magnoliopsida</taxon>
        <taxon>eudicotyledons</taxon>
        <taxon>Gunneridae</taxon>
        <taxon>Pentapetalae</taxon>
        <taxon>rosids</taxon>
        <taxon>fabids</taxon>
        <taxon>Rosales</taxon>
        <taxon>Cannabaceae</taxon>
        <taxon>Cannabis</taxon>
    </lineage>
</organism>
<dbReference type="InterPro" id="IPR001611">
    <property type="entry name" value="Leu-rich_rpt"/>
</dbReference>
<dbReference type="InterPro" id="IPR008266">
    <property type="entry name" value="Tyr_kinase_AS"/>
</dbReference>
<keyword evidence="9 18" id="KW-0547">Nucleotide-binding</keyword>
<dbReference type="InterPro" id="IPR000719">
    <property type="entry name" value="Prot_kinase_dom"/>
</dbReference>
<comment type="subcellular location">
    <subcellularLocation>
        <location evidence="1">Membrane</location>
        <topology evidence="1">Single-pass membrane protein</topology>
    </subcellularLocation>
</comment>
<dbReference type="Proteomes" id="UP000525078">
    <property type="component" value="Unassembled WGS sequence"/>
</dbReference>
<keyword evidence="14" id="KW-0675">Receptor</keyword>
<dbReference type="InterPro" id="IPR032675">
    <property type="entry name" value="LRR_dom_sf"/>
</dbReference>